<proteinExistence type="predicted"/>
<keyword evidence="2" id="KW-1185">Reference proteome</keyword>
<evidence type="ECO:0000313" key="2">
    <source>
        <dbReference type="Proteomes" id="UP000053660"/>
    </source>
</evidence>
<dbReference type="OrthoDB" id="5842817at2759"/>
<dbReference type="AlphaFoldDB" id="A0A0B1S5F6"/>
<evidence type="ECO:0000313" key="1">
    <source>
        <dbReference type="EMBL" id="KHJ80129.1"/>
    </source>
</evidence>
<accession>A0A0B1S5F6</accession>
<dbReference type="Proteomes" id="UP000053660">
    <property type="component" value="Unassembled WGS sequence"/>
</dbReference>
<gene>
    <name evidence="1" type="ORF">OESDEN_20204</name>
</gene>
<dbReference type="EMBL" id="KN601744">
    <property type="protein sequence ID" value="KHJ80129.1"/>
    <property type="molecule type" value="Genomic_DNA"/>
</dbReference>
<name>A0A0B1S5F6_OESDE</name>
<organism evidence="1 2">
    <name type="scientific">Oesophagostomum dentatum</name>
    <name type="common">Nodular worm</name>
    <dbReference type="NCBI Taxonomy" id="61180"/>
    <lineage>
        <taxon>Eukaryota</taxon>
        <taxon>Metazoa</taxon>
        <taxon>Ecdysozoa</taxon>
        <taxon>Nematoda</taxon>
        <taxon>Chromadorea</taxon>
        <taxon>Rhabditida</taxon>
        <taxon>Rhabditina</taxon>
        <taxon>Rhabditomorpha</taxon>
        <taxon>Strongyloidea</taxon>
        <taxon>Strongylidae</taxon>
        <taxon>Oesophagostomum</taxon>
    </lineage>
</organism>
<reference evidence="1 2" key="1">
    <citation type="submission" date="2014-03" db="EMBL/GenBank/DDBJ databases">
        <title>Draft genome of the hookworm Oesophagostomum dentatum.</title>
        <authorList>
            <person name="Mitreva M."/>
        </authorList>
    </citation>
    <scope>NUCLEOTIDE SEQUENCE [LARGE SCALE GENOMIC DNA]</scope>
    <source>
        <strain evidence="1 2">OD-Hann</strain>
    </source>
</reference>
<sequence>MPPPAGLNLKPAKAIGEEQPKVPLSVVPAEPSKEPPNLRLRSRMMAALNAVNDTGKKDLVPLGSQPLILTKNRKYKKVRPLLFRNLLGWLRSFANFTS</sequence>
<protein>
    <submittedName>
        <fullName evidence="1">Uncharacterized protein</fullName>
    </submittedName>
</protein>